<dbReference type="PRINTS" id="PR00471">
    <property type="entry name" value="ACETATEKNASE"/>
</dbReference>
<dbReference type="NCBIfam" id="TIGR02707">
    <property type="entry name" value="butyr_kinase"/>
    <property type="match status" value="1"/>
</dbReference>
<dbReference type="Pfam" id="PF00871">
    <property type="entry name" value="Acetate_kinase"/>
    <property type="match status" value="1"/>
</dbReference>
<organism evidence="10 11">
    <name type="scientific">Candidatus Coatesbacteria bacterium RBG_13_66_14</name>
    <dbReference type="NCBI Taxonomy" id="1817816"/>
    <lineage>
        <taxon>Bacteria</taxon>
        <taxon>Candidatus Coatesiibacteriota</taxon>
    </lineage>
</organism>
<dbReference type="Proteomes" id="UP000177187">
    <property type="component" value="Unassembled WGS sequence"/>
</dbReference>
<keyword evidence="6 9" id="KW-0418">Kinase</keyword>
<proteinExistence type="inferred from homology"/>
<comment type="similarity">
    <text evidence="2 9">Belongs to the acetokinase family.</text>
</comment>
<dbReference type="GO" id="GO:0005737">
    <property type="term" value="C:cytoplasm"/>
    <property type="evidence" value="ECO:0007669"/>
    <property type="project" value="UniProtKB-SubCell"/>
</dbReference>
<evidence type="ECO:0000313" key="10">
    <source>
        <dbReference type="EMBL" id="OGD76858.1"/>
    </source>
</evidence>
<gene>
    <name evidence="10" type="ORF">A2Y64_05705</name>
</gene>
<dbReference type="InterPro" id="IPR023865">
    <property type="entry name" value="Aliphatic_acid_kinase_CS"/>
</dbReference>
<evidence type="ECO:0000256" key="5">
    <source>
        <dbReference type="ARBA" id="ARBA00022741"/>
    </source>
</evidence>
<keyword evidence="3" id="KW-0963">Cytoplasm</keyword>
<dbReference type="EMBL" id="MFAF01000059">
    <property type="protein sequence ID" value="OGD76858.1"/>
    <property type="molecule type" value="Genomic_DNA"/>
</dbReference>
<dbReference type="GO" id="GO:0008776">
    <property type="term" value="F:acetate kinase activity"/>
    <property type="evidence" value="ECO:0007669"/>
    <property type="project" value="TreeGrafter"/>
</dbReference>
<dbReference type="PANTHER" id="PTHR21060:SF3">
    <property type="entry name" value="BUTYRATE KINASE 2-RELATED"/>
    <property type="match status" value="1"/>
</dbReference>
<dbReference type="PANTHER" id="PTHR21060">
    <property type="entry name" value="ACETATE KINASE"/>
    <property type="match status" value="1"/>
</dbReference>
<evidence type="ECO:0000313" key="11">
    <source>
        <dbReference type="Proteomes" id="UP000177187"/>
    </source>
</evidence>
<evidence type="ECO:0000256" key="7">
    <source>
        <dbReference type="ARBA" id="ARBA00022840"/>
    </source>
</evidence>
<dbReference type="GO" id="GO:0005524">
    <property type="term" value="F:ATP binding"/>
    <property type="evidence" value="ECO:0007669"/>
    <property type="project" value="UniProtKB-KW"/>
</dbReference>
<dbReference type="InterPro" id="IPR000890">
    <property type="entry name" value="Aliphatic_acid_kin_short-chain"/>
</dbReference>
<accession>A0A1F5FB68</accession>
<evidence type="ECO:0000256" key="6">
    <source>
        <dbReference type="ARBA" id="ARBA00022777"/>
    </source>
</evidence>
<dbReference type="AlphaFoldDB" id="A0A1F5FB68"/>
<dbReference type="PROSITE" id="PS01076">
    <property type="entry name" value="ACETATE_KINASE_2"/>
    <property type="match status" value="1"/>
</dbReference>
<evidence type="ECO:0000256" key="2">
    <source>
        <dbReference type="ARBA" id="ARBA00008748"/>
    </source>
</evidence>
<comment type="catalytic activity">
    <reaction evidence="8">
        <text>butanoate + ATP = butanoyl phosphate + ADP</text>
        <dbReference type="Rhea" id="RHEA:13585"/>
        <dbReference type="ChEBI" id="CHEBI:17968"/>
        <dbReference type="ChEBI" id="CHEBI:30616"/>
        <dbReference type="ChEBI" id="CHEBI:58079"/>
        <dbReference type="ChEBI" id="CHEBI:456216"/>
        <dbReference type="EC" id="2.7.2.7"/>
    </reaction>
</comment>
<keyword evidence="4 9" id="KW-0808">Transferase</keyword>
<sequence>MAEKILVINPGATSTKIAVYDGEKMSFSEVIRHHDDQLSSFSSILDQLDYRKGLILEVLGKICLSPKDLDATVGRGGAFKPLVSGTYKVNRAMVSDVQEGNVAAEHASNLGCLLAFEIAKPNGIPAFIVDPVSVDEFDDVARYSGLPELERKSLSHALNLKAVARRAAEKLKKPYEKLNLVIAHLGTGISVSAHRRGKMIDVNNANDGGPFSPQRAGGLPTTGLIKLCFSGKYSAAELKCRVVGQGGVMAYLGTDDMFEMDRRVEAGDEKAKRVLDAMAYQVAKECGAMAVALGGKPDAVVVTGGVAKSKPFADLLLPRIKWLGQILLFPGEDEMGALAHG</sequence>
<dbReference type="Gene3D" id="3.30.420.40">
    <property type="match status" value="2"/>
</dbReference>
<evidence type="ECO:0000256" key="4">
    <source>
        <dbReference type="ARBA" id="ARBA00022679"/>
    </source>
</evidence>
<protein>
    <submittedName>
        <fullName evidence="10">Butyrate kinase</fullName>
    </submittedName>
</protein>
<reference evidence="10 11" key="1">
    <citation type="journal article" date="2016" name="Nat. Commun.">
        <title>Thousands of microbial genomes shed light on interconnected biogeochemical processes in an aquifer system.</title>
        <authorList>
            <person name="Anantharaman K."/>
            <person name="Brown C.T."/>
            <person name="Hug L.A."/>
            <person name="Sharon I."/>
            <person name="Castelle C.J."/>
            <person name="Probst A.J."/>
            <person name="Thomas B.C."/>
            <person name="Singh A."/>
            <person name="Wilkins M.J."/>
            <person name="Karaoz U."/>
            <person name="Brodie E.L."/>
            <person name="Williams K.H."/>
            <person name="Hubbard S.S."/>
            <person name="Banfield J.F."/>
        </authorList>
    </citation>
    <scope>NUCLEOTIDE SEQUENCE [LARGE SCALE GENOMIC DNA]</scope>
</reference>
<comment type="caution">
    <text evidence="10">The sequence shown here is derived from an EMBL/GenBank/DDBJ whole genome shotgun (WGS) entry which is preliminary data.</text>
</comment>
<evidence type="ECO:0000256" key="9">
    <source>
        <dbReference type="RuleBase" id="RU003835"/>
    </source>
</evidence>
<evidence type="ECO:0000256" key="3">
    <source>
        <dbReference type="ARBA" id="ARBA00022490"/>
    </source>
</evidence>
<comment type="subcellular location">
    <subcellularLocation>
        <location evidence="1">Cytoplasm</location>
    </subcellularLocation>
</comment>
<dbReference type="CDD" id="cd24011">
    <property type="entry name" value="ASKHA_NBD_BK"/>
    <property type="match status" value="1"/>
</dbReference>
<dbReference type="GO" id="GO:0047761">
    <property type="term" value="F:butyrate kinase activity"/>
    <property type="evidence" value="ECO:0007669"/>
    <property type="project" value="UniProtKB-EC"/>
</dbReference>
<evidence type="ECO:0000256" key="1">
    <source>
        <dbReference type="ARBA" id="ARBA00004496"/>
    </source>
</evidence>
<dbReference type="GO" id="GO:0006083">
    <property type="term" value="P:acetate metabolic process"/>
    <property type="evidence" value="ECO:0007669"/>
    <property type="project" value="TreeGrafter"/>
</dbReference>
<evidence type="ECO:0000256" key="8">
    <source>
        <dbReference type="ARBA" id="ARBA00048596"/>
    </source>
</evidence>
<dbReference type="STRING" id="1817816.A2Y64_05705"/>
<keyword evidence="5" id="KW-0547">Nucleotide-binding</keyword>
<dbReference type="HAMAP" id="MF_00542">
    <property type="entry name" value="Butyrate_kinase"/>
    <property type="match status" value="1"/>
</dbReference>
<feature type="non-terminal residue" evidence="10">
    <location>
        <position position="341"/>
    </location>
</feature>
<dbReference type="SUPFAM" id="SSF53067">
    <property type="entry name" value="Actin-like ATPase domain"/>
    <property type="match status" value="2"/>
</dbReference>
<dbReference type="InterPro" id="IPR043129">
    <property type="entry name" value="ATPase_NBD"/>
</dbReference>
<name>A0A1F5FB68_9BACT</name>
<keyword evidence="7" id="KW-0067">ATP-binding</keyword>
<dbReference type="InterPro" id="IPR011245">
    <property type="entry name" value="Butyrate_kin"/>
</dbReference>
<dbReference type="PIRSF" id="PIRSF036458">
    <property type="entry name" value="Butyrate_kin"/>
    <property type="match status" value="1"/>
</dbReference>
<dbReference type="NCBIfam" id="NF002834">
    <property type="entry name" value="PRK03011.1-5"/>
    <property type="match status" value="1"/>
</dbReference>